<dbReference type="PATRIC" id="fig|1235802.3.peg.5618"/>
<evidence type="ECO:0000256" key="1">
    <source>
        <dbReference type="ARBA" id="ARBA00004651"/>
    </source>
</evidence>
<dbReference type="AlphaFoldDB" id="N1ZS40"/>
<keyword evidence="7 8" id="KW-0472">Membrane</keyword>
<name>N1ZS40_9FIRM</name>
<evidence type="ECO:0000256" key="3">
    <source>
        <dbReference type="ARBA" id="ARBA00022448"/>
    </source>
</evidence>
<keyword evidence="4" id="KW-1003">Cell membrane</keyword>
<dbReference type="EMBL" id="AQFT01000158">
    <property type="protein sequence ID" value="EMZ19852.1"/>
    <property type="molecule type" value="Genomic_DNA"/>
</dbReference>
<evidence type="ECO:0008006" key="11">
    <source>
        <dbReference type="Google" id="ProtNLM"/>
    </source>
</evidence>
<comment type="similarity">
    <text evidence="2">Belongs to the autoinducer-2 exporter (AI-2E) (TC 2.A.86) family.</text>
</comment>
<accession>N1ZS40</accession>
<dbReference type="HOGENOM" id="CLU_852298_0_0_9"/>
<evidence type="ECO:0000313" key="10">
    <source>
        <dbReference type="Proteomes" id="UP000012589"/>
    </source>
</evidence>
<evidence type="ECO:0000256" key="4">
    <source>
        <dbReference type="ARBA" id="ARBA00022475"/>
    </source>
</evidence>
<dbReference type="eggNOG" id="COG0628">
    <property type="taxonomic scope" value="Bacteria"/>
</dbReference>
<feature type="transmembrane region" description="Helical" evidence="8">
    <location>
        <begin position="164"/>
        <end position="189"/>
    </location>
</feature>
<evidence type="ECO:0000313" key="9">
    <source>
        <dbReference type="EMBL" id="EMZ19852.1"/>
    </source>
</evidence>
<keyword evidence="10" id="KW-1185">Reference proteome</keyword>
<evidence type="ECO:0000256" key="8">
    <source>
        <dbReference type="SAM" id="Phobius"/>
    </source>
</evidence>
<protein>
    <recommendedName>
        <fullName evidence="11">AI-2E family transporter</fullName>
    </recommendedName>
</protein>
<evidence type="ECO:0000256" key="2">
    <source>
        <dbReference type="ARBA" id="ARBA00009773"/>
    </source>
</evidence>
<feature type="transmembrane region" description="Helical" evidence="8">
    <location>
        <begin position="263"/>
        <end position="283"/>
    </location>
</feature>
<evidence type="ECO:0000256" key="5">
    <source>
        <dbReference type="ARBA" id="ARBA00022692"/>
    </source>
</evidence>
<sequence length="320" mass="35075">MIVLTFFVIYLLLSMVIPEMVSSTMLLIHAVPQKMDDFAKWLTGMLDGNEVLQSYANTAIISVEEKLQEWASTDLLPTMQGMMGGFADTVGSVVGLLYNLLIGMIICIYLLLGRKTFARQGRAVLYAAFKSERADAIMRELRFIDKTFVGFFGGKILDSAIVGLICYVFCIIMTFTMGFPNAVLISVIVGVTNVIPYFGPYIGAVPSALLVLISGPVNCIIFIVFIIILQQFDGNILGPALLADSVGLTGFWVLFSITLFQGFFGFTGILVGVPVFAVLYDMARRLVVKGLRKHEKMELLTDASDNHAKAVETAAEKSDK</sequence>
<reference evidence="9 10" key="1">
    <citation type="journal article" date="2014" name="Genome Announc.">
        <title>Draft genome sequences of the altered schaedler flora, a defined bacterial community from gnotobiotic mice.</title>
        <authorList>
            <person name="Wannemuehler M.J."/>
            <person name="Overstreet A.M."/>
            <person name="Ward D.V."/>
            <person name="Phillips G.J."/>
        </authorList>
    </citation>
    <scope>NUCLEOTIDE SEQUENCE [LARGE SCALE GENOMIC DNA]</scope>
    <source>
        <strain evidence="9 10">ASF492</strain>
    </source>
</reference>
<gene>
    <name evidence="9" type="ORF">C823_05326</name>
</gene>
<dbReference type="GO" id="GO:0005886">
    <property type="term" value="C:plasma membrane"/>
    <property type="evidence" value="ECO:0007669"/>
    <property type="project" value="UniProtKB-SubCell"/>
</dbReference>
<feature type="transmembrane region" description="Helical" evidence="8">
    <location>
        <begin position="201"/>
        <end position="229"/>
    </location>
</feature>
<dbReference type="PANTHER" id="PTHR21716:SF53">
    <property type="entry name" value="PERMEASE PERM-RELATED"/>
    <property type="match status" value="1"/>
</dbReference>
<proteinExistence type="inferred from homology"/>
<dbReference type="Proteomes" id="UP000012589">
    <property type="component" value="Unassembled WGS sequence"/>
</dbReference>
<dbReference type="Pfam" id="PF01594">
    <property type="entry name" value="AI-2E_transport"/>
    <property type="match status" value="1"/>
</dbReference>
<comment type="subcellular location">
    <subcellularLocation>
        <location evidence="1">Cell membrane</location>
        <topology evidence="1">Multi-pass membrane protein</topology>
    </subcellularLocation>
</comment>
<dbReference type="STRING" id="1235802.C823_05326"/>
<dbReference type="GO" id="GO:0055085">
    <property type="term" value="P:transmembrane transport"/>
    <property type="evidence" value="ECO:0007669"/>
    <property type="project" value="TreeGrafter"/>
</dbReference>
<keyword evidence="3" id="KW-0813">Transport</keyword>
<evidence type="ECO:0000256" key="6">
    <source>
        <dbReference type="ARBA" id="ARBA00022989"/>
    </source>
</evidence>
<comment type="caution">
    <text evidence="9">The sequence shown here is derived from an EMBL/GenBank/DDBJ whole genome shotgun (WGS) entry which is preliminary data.</text>
</comment>
<keyword evidence="5 8" id="KW-0812">Transmembrane</keyword>
<dbReference type="InterPro" id="IPR002549">
    <property type="entry name" value="AI-2E-like"/>
</dbReference>
<dbReference type="OrthoDB" id="9793390at2"/>
<dbReference type="PANTHER" id="PTHR21716">
    <property type="entry name" value="TRANSMEMBRANE PROTEIN"/>
    <property type="match status" value="1"/>
</dbReference>
<keyword evidence="6 8" id="KW-1133">Transmembrane helix</keyword>
<feature type="transmembrane region" description="Helical" evidence="8">
    <location>
        <begin position="89"/>
        <end position="112"/>
    </location>
</feature>
<organism evidence="9 10">
    <name type="scientific">Eubacterium plexicaudatum ASF492</name>
    <dbReference type="NCBI Taxonomy" id="1235802"/>
    <lineage>
        <taxon>Bacteria</taxon>
        <taxon>Bacillati</taxon>
        <taxon>Bacillota</taxon>
        <taxon>Clostridia</taxon>
        <taxon>Eubacteriales</taxon>
        <taxon>Eubacteriaceae</taxon>
        <taxon>Eubacterium</taxon>
    </lineage>
</organism>
<evidence type="ECO:0000256" key="7">
    <source>
        <dbReference type="ARBA" id="ARBA00023136"/>
    </source>
</evidence>